<evidence type="ECO:0000259" key="1">
    <source>
        <dbReference type="SMART" id="SM00507"/>
    </source>
</evidence>
<sequence>MACDANIIPVVLGGNGEVLDVGMADRFFTEAQRRALAIRDGSHCHFPSCQVPERRCVAHHMTAWDDFGPTDLANGVLLCKTHHTFVHHRGWQVRMGAHGHPEYIPPEWVDPHQRMCRT</sequence>
<dbReference type="EMBL" id="JACBZH010000001">
    <property type="protein sequence ID" value="NYH90458.1"/>
    <property type="molecule type" value="Genomic_DNA"/>
</dbReference>
<dbReference type="RefSeq" id="WP_179788002.1">
    <property type="nucleotide sequence ID" value="NZ_BAAARR010000016.1"/>
</dbReference>
<reference evidence="2 3" key="1">
    <citation type="submission" date="2020-07" db="EMBL/GenBank/DDBJ databases">
        <title>Sequencing the genomes of 1000 actinobacteria strains.</title>
        <authorList>
            <person name="Klenk H.-P."/>
        </authorList>
    </citation>
    <scope>NUCLEOTIDE SEQUENCE [LARGE SCALE GENOMIC DNA]</scope>
    <source>
        <strain evidence="2 3">DSM 18448</strain>
    </source>
</reference>
<organism evidence="2 3">
    <name type="scientific">Actinopolymorpha rutila</name>
    <dbReference type="NCBI Taxonomy" id="446787"/>
    <lineage>
        <taxon>Bacteria</taxon>
        <taxon>Bacillati</taxon>
        <taxon>Actinomycetota</taxon>
        <taxon>Actinomycetes</taxon>
        <taxon>Propionibacteriales</taxon>
        <taxon>Actinopolymorphaceae</taxon>
        <taxon>Actinopolymorpha</taxon>
    </lineage>
</organism>
<dbReference type="InterPro" id="IPR003615">
    <property type="entry name" value="HNH_nuc"/>
</dbReference>
<protein>
    <recommendedName>
        <fullName evidence="1">HNH nuclease domain-containing protein</fullName>
    </recommendedName>
</protein>
<dbReference type="AlphaFoldDB" id="A0A852ZF04"/>
<evidence type="ECO:0000313" key="3">
    <source>
        <dbReference type="Proteomes" id="UP000579605"/>
    </source>
</evidence>
<dbReference type="Gene3D" id="1.10.30.50">
    <property type="match status" value="1"/>
</dbReference>
<keyword evidence="3" id="KW-1185">Reference proteome</keyword>
<accession>A0A852ZF04</accession>
<name>A0A852ZF04_9ACTN</name>
<proteinExistence type="predicted"/>
<evidence type="ECO:0000313" key="2">
    <source>
        <dbReference type="EMBL" id="NYH90458.1"/>
    </source>
</evidence>
<dbReference type="SMART" id="SM00507">
    <property type="entry name" value="HNHc"/>
    <property type="match status" value="1"/>
</dbReference>
<comment type="caution">
    <text evidence="2">The sequence shown here is derived from an EMBL/GenBank/DDBJ whole genome shotgun (WGS) entry which is preliminary data.</text>
</comment>
<gene>
    <name evidence="2" type="ORF">F4554_003096</name>
</gene>
<dbReference type="Proteomes" id="UP000579605">
    <property type="component" value="Unassembled WGS sequence"/>
</dbReference>
<dbReference type="CDD" id="cd00085">
    <property type="entry name" value="HNHc"/>
    <property type="match status" value="1"/>
</dbReference>
<feature type="domain" description="HNH nuclease" evidence="1">
    <location>
        <begin position="31"/>
        <end position="84"/>
    </location>
</feature>